<dbReference type="RefSeq" id="WP_358141161.1">
    <property type="nucleotide sequence ID" value="NZ_JBFALK010000031.1"/>
</dbReference>
<dbReference type="InterPro" id="IPR013320">
    <property type="entry name" value="ConA-like_dom_sf"/>
</dbReference>
<protein>
    <submittedName>
        <fullName evidence="10">LamG-like jellyroll fold domain-containing protein</fullName>
    </submittedName>
</protein>
<dbReference type="InterPro" id="IPR013783">
    <property type="entry name" value="Ig-like_fold"/>
</dbReference>
<dbReference type="Gene3D" id="2.60.120.200">
    <property type="match status" value="1"/>
</dbReference>
<comment type="subcellular location">
    <subcellularLocation>
        <location evidence="1">Secreted</location>
    </subcellularLocation>
</comment>
<feature type="region of interest" description="Disordered" evidence="7">
    <location>
        <begin position="39"/>
        <end position="70"/>
    </location>
</feature>
<sequence>MNKSGSPPPSPLGGVSLRKLSGLLAAVVTASLLTAGAVPAAADDTQPTPSPEPTTAPSTTTFPKPEDPDADLRTAIAEAKQQNKPVEVLSKGTESSRSWAYPDGHITTDTYAGPARIKQADGSFQWIDTTLIERDGTFQPKMAKADIRFSQGGDTKLASLERDDKGQLFALEWPTPLPKPRIEGNKAIYAGAAGPTADLVVTALATGFRHDVVLRERPTGPVEFRLPVRTEGLKLAETKVGGLKLTDAKGKTVAAAAEPFMAEAPNNDAKTLPHQRGKIDASVVSEKNGGQVLVIKPDPAFLADEKTTYPVTVDPTVSLTATTDAWVQARTGAADATGSELNIGTGTYYQSERRCSGSVCTYTNKIYPNFLRGYIGFGGTSGFAGKYVDSATIQLLGSYAGPCTSRTLTASPITSSWSTSSLSWSSLPPTTSTGAVAITPSCSSSTVTSFSVTQMARNWATGSASFGVELKSTEDPRTSWPDDPNPVTAQYWTFNSVESGQSPPKLTVNYLLPPEIPTVTGESIDSIVGNDAISRSSDVKVNYKSTSIDGKRIDYLVSISDPTTPIPVPTTEPSPSPSPTPTASPSPSPTAIPGLVAAYGMNEGTGTTVADLSGTGNTGTASGTSWATGKYGQALSFNGTSSQVTVPDSASLRMTNRLTLEAWVQPAALGAERPALVKEAASESVYGLFPALEICTADPFVCWFSPTYSYLPSSEVKQSGSGFYATGTSSLATGSWSHIASVYDGATIKTYVNGSQVASTNVSGAIDTSTSPLRIGADTIAGTYFKGLIDEVRVYNVALTQAQIQSDMNTAVGGAPAPDDPPSAPGTLSAVAGPDTVNLSWGAATDDRGAVTYQVYRSKTAGFTPSAETRVATVSDLAYSDSGMVQGQYYYRVVAVDSAGQAGGASNEVSALTSAQLFPPVSGADSGQVVSNEFKLGSPDSFKFKVKACLTGITPRMCNETPYYRVTTDAPWAPTSPETGMEDPFQPILSGMVARPSNGPVATKFYLFDGGGFPVGSSPLAQISVNGGERASYQLPKGTVTAGGTYTWQMQACAEEVCTSKTNAVSFTVPGTPPDKTEDVHSLNLLKDQFVIKVGKTDPTACSGAPCPLSDSSTIQVGGEGSEKLATALGFRLADLPDGAAISEAILSLGTAVCPTAACPASRALSVVPLKSSVTSETKGADLVNDIDTSATYALPITAPQADISDSNAEYGWVMITSDGPESISFGAPEASEQPKLTLTYFPPGPPSKVLNLTAETADSGAIAAWGIPEKSGGMAMLDGYDIQVLGPDGSVVGTYDVSDPMATIDSLTNGVTYTVKVRAHTIHGTSEWESTTVTPKPLVGPCGLSTYVQKLNEYYAKQVAVLEGAAADVWAAGTDPAGATTARLALDNPALISEKQSMDARGITRSSSAIAITHAVARDVDNGRVRVNATVEQTWNLTNGATGETDHESSTDEVTYTFVRCGELAIDSEPTDVEEDSTDFTYDDAFYIYDDADQSAATNSKTNTSVSSLNISATAARRVPCTRAQNGNGYYATEDTYRYKTKGNIIQFTEKKNNKKKVWKGWWISAHGCSRWYVPWASSTPTTDTWLISENINYIRVGGPSNWPQKEALFIKNNLVMESTASACFLGKRFNAAYGISIEGKRDYSVGIEVSGAKETVCKDYTETGPDKPSTGGNFMLYPIWNRHNPKAECFQNATTVCQIEGYMHTFAPKVKLFYHTSNSKSAVAHRILFQPGEQYGPWMKYDGTRYSAF</sequence>
<dbReference type="NCBIfam" id="NF033679">
    <property type="entry name" value="DNRLRE_dom"/>
    <property type="match status" value="1"/>
</dbReference>
<dbReference type="InterPro" id="IPR006558">
    <property type="entry name" value="LamG-like"/>
</dbReference>
<keyword evidence="6" id="KW-0119">Carbohydrate metabolism</keyword>
<dbReference type="Gene3D" id="2.60.40.10">
    <property type="entry name" value="Immunoglobulins"/>
    <property type="match status" value="2"/>
</dbReference>
<accession>A0ABV3GS80</accession>
<evidence type="ECO:0000256" key="4">
    <source>
        <dbReference type="ARBA" id="ARBA00023157"/>
    </source>
</evidence>
<evidence type="ECO:0000259" key="9">
    <source>
        <dbReference type="PROSITE" id="PS50853"/>
    </source>
</evidence>
<feature type="domain" description="Fibronectin type-III" evidence="9">
    <location>
        <begin position="1243"/>
        <end position="1338"/>
    </location>
</feature>
<dbReference type="InterPro" id="IPR036116">
    <property type="entry name" value="FN3_sf"/>
</dbReference>
<evidence type="ECO:0000256" key="1">
    <source>
        <dbReference type="ARBA" id="ARBA00004613"/>
    </source>
</evidence>
<evidence type="ECO:0000256" key="5">
    <source>
        <dbReference type="ARBA" id="ARBA00023295"/>
    </source>
</evidence>
<feature type="domain" description="Fibronectin type-III" evidence="9">
    <location>
        <begin position="821"/>
        <end position="916"/>
    </location>
</feature>
<proteinExistence type="predicted"/>
<keyword evidence="11" id="KW-1185">Reference proteome</keyword>
<evidence type="ECO:0000313" key="10">
    <source>
        <dbReference type="EMBL" id="MEV0974488.1"/>
    </source>
</evidence>
<dbReference type="Pfam" id="PF24517">
    <property type="entry name" value="CBM96"/>
    <property type="match status" value="1"/>
</dbReference>
<dbReference type="EMBL" id="JBFALK010000031">
    <property type="protein sequence ID" value="MEV0974488.1"/>
    <property type="molecule type" value="Genomic_DNA"/>
</dbReference>
<evidence type="ECO:0000313" key="11">
    <source>
        <dbReference type="Proteomes" id="UP001551675"/>
    </source>
</evidence>
<name>A0ABV3GS80_MICGL</name>
<evidence type="ECO:0000256" key="3">
    <source>
        <dbReference type="ARBA" id="ARBA00022729"/>
    </source>
</evidence>
<feature type="region of interest" description="Disordered" evidence="7">
    <location>
        <begin position="562"/>
        <end position="594"/>
    </location>
</feature>
<gene>
    <name evidence="10" type="ORF">AB0I59_38330</name>
</gene>
<dbReference type="SUPFAM" id="SSF49265">
    <property type="entry name" value="Fibronectin type III"/>
    <property type="match status" value="1"/>
</dbReference>
<dbReference type="CDD" id="cd00063">
    <property type="entry name" value="FN3"/>
    <property type="match status" value="2"/>
</dbReference>
<dbReference type="PROSITE" id="PS50853">
    <property type="entry name" value="FN3"/>
    <property type="match status" value="2"/>
</dbReference>
<keyword evidence="2" id="KW-0964">Secreted</keyword>
<dbReference type="InterPro" id="IPR003961">
    <property type="entry name" value="FN3_dom"/>
</dbReference>
<keyword evidence="5" id="KW-0378">Hydrolase</keyword>
<feature type="chain" id="PRO_5046239623" evidence="8">
    <location>
        <begin position="41"/>
        <end position="1751"/>
    </location>
</feature>
<dbReference type="SMART" id="SM00560">
    <property type="entry name" value="LamGL"/>
    <property type="match status" value="1"/>
</dbReference>
<keyword evidence="3 8" id="KW-0732">Signal</keyword>
<evidence type="ECO:0000256" key="6">
    <source>
        <dbReference type="ARBA" id="ARBA00023326"/>
    </source>
</evidence>
<dbReference type="SMART" id="SM00060">
    <property type="entry name" value="FN3"/>
    <property type="match status" value="2"/>
</dbReference>
<dbReference type="SUPFAM" id="SSF49899">
    <property type="entry name" value="Concanavalin A-like lectins/glucanases"/>
    <property type="match status" value="1"/>
</dbReference>
<comment type="caution">
    <text evidence="10">The sequence shown here is derived from an EMBL/GenBank/DDBJ whole genome shotgun (WGS) entry which is preliminary data.</text>
</comment>
<dbReference type="Pfam" id="PF00041">
    <property type="entry name" value="fn3"/>
    <property type="match status" value="1"/>
</dbReference>
<feature type="signal peptide" evidence="8">
    <location>
        <begin position="1"/>
        <end position="40"/>
    </location>
</feature>
<dbReference type="Pfam" id="PF13385">
    <property type="entry name" value="Laminin_G_3"/>
    <property type="match status" value="1"/>
</dbReference>
<evidence type="ECO:0000256" key="2">
    <source>
        <dbReference type="ARBA" id="ARBA00022525"/>
    </source>
</evidence>
<evidence type="ECO:0000256" key="7">
    <source>
        <dbReference type="SAM" id="MobiDB-lite"/>
    </source>
</evidence>
<dbReference type="Proteomes" id="UP001551675">
    <property type="component" value="Unassembled WGS sequence"/>
</dbReference>
<evidence type="ECO:0000256" key="8">
    <source>
        <dbReference type="SAM" id="SignalP"/>
    </source>
</evidence>
<keyword evidence="6" id="KW-0624">Polysaccharide degradation</keyword>
<dbReference type="InterPro" id="IPR055372">
    <property type="entry name" value="CBM96"/>
</dbReference>
<reference evidence="10 11" key="1">
    <citation type="submission" date="2024-06" db="EMBL/GenBank/DDBJ databases">
        <title>The Natural Products Discovery Center: Release of the First 8490 Sequenced Strains for Exploring Actinobacteria Biosynthetic Diversity.</title>
        <authorList>
            <person name="Kalkreuter E."/>
            <person name="Kautsar S.A."/>
            <person name="Yang D."/>
            <person name="Bader C.D."/>
            <person name="Teijaro C.N."/>
            <person name="Fluegel L."/>
            <person name="Davis C.M."/>
            <person name="Simpson J.R."/>
            <person name="Lauterbach L."/>
            <person name="Steele A.D."/>
            <person name="Gui C."/>
            <person name="Meng S."/>
            <person name="Li G."/>
            <person name="Viehrig K."/>
            <person name="Ye F."/>
            <person name="Su P."/>
            <person name="Kiefer A.F."/>
            <person name="Nichols A."/>
            <person name="Cepeda A.J."/>
            <person name="Yan W."/>
            <person name="Fan B."/>
            <person name="Jiang Y."/>
            <person name="Adhikari A."/>
            <person name="Zheng C.-J."/>
            <person name="Schuster L."/>
            <person name="Cowan T.M."/>
            <person name="Smanski M.J."/>
            <person name="Chevrette M.G."/>
            <person name="De Carvalho L.P.S."/>
            <person name="Shen B."/>
        </authorList>
    </citation>
    <scope>NUCLEOTIDE SEQUENCE [LARGE SCALE GENOMIC DNA]</scope>
    <source>
        <strain evidence="10 11">NPDC050100</strain>
    </source>
</reference>
<keyword evidence="5" id="KW-0326">Glycosidase</keyword>
<keyword evidence="4" id="KW-1015">Disulfide bond</keyword>
<organism evidence="10 11">
    <name type="scientific">Microtetraspora glauca</name>
    <dbReference type="NCBI Taxonomy" id="1996"/>
    <lineage>
        <taxon>Bacteria</taxon>
        <taxon>Bacillati</taxon>
        <taxon>Actinomycetota</taxon>
        <taxon>Actinomycetes</taxon>
        <taxon>Streptosporangiales</taxon>
        <taxon>Streptosporangiaceae</taxon>
        <taxon>Microtetraspora</taxon>
    </lineage>
</organism>
<feature type="compositionally biased region" description="Pro residues" evidence="7">
    <location>
        <begin position="564"/>
        <end position="590"/>
    </location>
</feature>